<dbReference type="PANTHER" id="PTHR11106">
    <property type="entry name" value="GANGLIOSIDE INDUCED DIFFERENTIATION ASSOCIATED PROTEIN 2-RELATED"/>
    <property type="match status" value="1"/>
</dbReference>
<dbReference type="PROSITE" id="PS51154">
    <property type="entry name" value="MACRO"/>
    <property type="match status" value="1"/>
</dbReference>
<dbReference type="InterPro" id="IPR002589">
    <property type="entry name" value="Macro_dom"/>
</dbReference>
<evidence type="ECO:0000313" key="2">
    <source>
        <dbReference type="EMBL" id="SBS88777.1"/>
    </source>
</evidence>
<dbReference type="KEGG" id="pmal:PMUG01_12068200"/>
<dbReference type="PANTHER" id="PTHR11106:SF27">
    <property type="entry name" value="MACRO DOMAIN-CONTAINING PROTEIN"/>
    <property type="match status" value="1"/>
</dbReference>
<dbReference type="InterPro" id="IPR043472">
    <property type="entry name" value="Macro_dom-like"/>
</dbReference>
<organism evidence="2 4">
    <name type="scientific">Plasmodium malariae</name>
    <dbReference type="NCBI Taxonomy" id="5858"/>
    <lineage>
        <taxon>Eukaryota</taxon>
        <taxon>Sar</taxon>
        <taxon>Alveolata</taxon>
        <taxon>Apicomplexa</taxon>
        <taxon>Aconoidasida</taxon>
        <taxon>Haemosporida</taxon>
        <taxon>Plasmodiidae</taxon>
        <taxon>Plasmodium</taxon>
        <taxon>Plasmodium (Plasmodium)</taxon>
    </lineage>
</organism>
<dbReference type="EMBL" id="FLQW01001274">
    <property type="protein sequence ID" value="SBS88777.1"/>
    <property type="molecule type" value="Genomic_DNA"/>
</dbReference>
<name>A0A1A8W716_PLAMA</name>
<reference evidence="4" key="2">
    <citation type="submission" date="2016-05" db="EMBL/GenBank/DDBJ databases">
        <authorList>
            <person name="Naeem Raeece"/>
        </authorList>
    </citation>
    <scope>NUCLEOTIDE SEQUENCE [LARGE SCALE GENOMIC DNA]</scope>
</reference>
<dbReference type="EMBL" id="LT594633">
    <property type="protein sequence ID" value="SCO94085.1"/>
    <property type="molecule type" value="Genomic_DNA"/>
</dbReference>
<dbReference type="Gene3D" id="3.40.220.10">
    <property type="entry name" value="Leucine Aminopeptidase, subunit E, domain 1"/>
    <property type="match status" value="1"/>
</dbReference>
<keyword evidence="5" id="KW-1185">Reference proteome</keyword>
<sequence length="280" mass="32590">MQWIKICFFFKLTEKGTFLHSSLFNPFLRNFKTNKNVSINKLIRKKKIRSHELHSIEDIEPLLQEKQHDVFQNYPTIKNMNKIIDVQSIPIFKKNENPYSILNKIALHFGDLSYLKGDVAVNGTNKMFELMKEGNGYDCSGNFLKTCGDSLFNDIKNIRDQNKDKDLLITKGHKSAYKYIIHTVEPYYNETTKLKKCYKDVLLAAKNNSFKTVVFPLLGSGISLFKKHDVVISCLEGIYEFLKEKDNFISVDKVVICTINDTYWMLLRDSIPLYLDENTN</sequence>
<dbReference type="VEuPathDB" id="PlasmoDB:PmUG01_12068200"/>
<dbReference type="Pfam" id="PF01661">
    <property type="entry name" value="Macro"/>
    <property type="match status" value="1"/>
</dbReference>
<evidence type="ECO:0000313" key="5">
    <source>
        <dbReference type="Proteomes" id="UP000219813"/>
    </source>
</evidence>
<evidence type="ECO:0000259" key="1">
    <source>
        <dbReference type="PROSITE" id="PS51154"/>
    </source>
</evidence>
<reference evidence="3 5" key="3">
    <citation type="submission" date="2016-06" db="EMBL/GenBank/DDBJ databases">
        <authorList>
            <consortium name="Pathogen Informatics"/>
        </authorList>
    </citation>
    <scope>NUCLEOTIDE SEQUENCE [LARGE SCALE GENOMIC DNA]</scope>
</reference>
<dbReference type="SMART" id="SM00506">
    <property type="entry name" value="A1pp"/>
    <property type="match status" value="1"/>
</dbReference>
<evidence type="ECO:0000313" key="3">
    <source>
        <dbReference type="EMBL" id="SCO94085.1"/>
    </source>
</evidence>
<evidence type="ECO:0000313" key="4">
    <source>
        <dbReference type="Proteomes" id="UP000078597"/>
    </source>
</evidence>
<feature type="domain" description="Macro" evidence="1">
    <location>
        <begin position="92"/>
        <end position="275"/>
    </location>
</feature>
<dbReference type="AlphaFoldDB" id="A0A1A8W716"/>
<reference evidence="2" key="1">
    <citation type="submission" date="2016-05" db="EMBL/GenBank/DDBJ databases">
        <authorList>
            <person name="Lavstsen T."/>
            <person name="Jespersen J.S."/>
        </authorList>
    </citation>
    <scope>NUCLEOTIDE SEQUENCE [LARGE SCALE GENOMIC DNA]</scope>
</reference>
<dbReference type="RefSeq" id="XP_028863361.1">
    <property type="nucleotide sequence ID" value="XM_029006920.1"/>
</dbReference>
<dbReference type="Proteomes" id="UP000219813">
    <property type="component" value="Chromosome 12"/>
</dbReference>
<protein>
    <submittedName>
        <fullName evidence="3">Appr-1-p processing domain protein, putative</fullName>
    </submittedName>
    <submittedName>
        <fullName evidence="2">Appr-1-p processing enzyme</fullName>
    </submittedName>
</protein>
<dbReference type="GeneID" id="39870671"/>
<dbReference type="SUPFAM" id="SSF52949">
    <property type="entry name" value="Macro domain-like"/>
    <property type="match status" value="1"/>
</dbReference>
<dbReference type="Proteomes" id="UP000078597">
    <property type="component" value="Unassembled WGS sequence"/>
</dbReference>
<accession>A0A1A8W716</accession>
<dbReference type="OrthoDB" id="6133115at2759"/>
<dbReference type="OMA" id="PYYNETA"/>
<proteinExistence type="predicted"/>
<gene>
    <name evidence="3" type="primary">PmUG01_12068200</name>
    <name evidence="2" type="ORF">PMALA_023810</name>
    <name evidence="3" type="ORF">PMUG01_12068200</name>
</gene>